<keyword evidence="2" id="KW-0732">Signal</keyword>
<gene>
    <name evidence="3" type="ORF">DCAR_023698</name>
    <name evidence="4" type="ORF">DCAR_0727185</name>
</gene>
<feature type="chain" id="PRO_5007853223" evidence="2">
    <location>
        <begin position="29"/>
        <end position="82"/>
    </location>
</feature>
<reference evidence="4" key="2">
    <citation type="submission" date="2022-03" db="EMBL/GenBank/DDBJ databases">
        <title>Draft title - Genomic analysis of global carrot germplasm unveils the trajectory of domestication and the origin of high carotenoid orange carrot.</title>
        <authorList>
            <person name="Iorizzo M."/>
            <person name="Ellison S."/>
            <person name="Senalik D."/>
            <person name="Macko-Podgorni A."/>
            <person name="Grzebelus D."/>
            <person name="Bostan H."/>
            <person name="Rolling W."/>
            <person name="Curaba J."/>
            <person name="Simon P."/>
        </authorList>
    </citation>
    <scope>NUCLEOTIDE SEQUENCE</scope>
    <source>
        <tissue evidence="4">Leaf</tissue>
    </source>
</reference>
<evidence type="ECO:0000313" key="3">
    <source>
        <dbReference type="EMBL" id="KZM86564.1"/>
    </source>
</evidence>
<feature type="signal peptide" evidence="2">
    <location>
        <begin position="1"/>
        <end position="28"/>
    </location>
</feature>
<name>A0A164SS78_DAUCS</name>
<evidence type="ECO:0000313" key="5">
    <source>
        <dbReference type="Proteomes" id="UP000077755"/>
    </source>
</evidence>
<accession>A0A164SS78</accession>
<sequence length="82" mass="9375">MTNPKSYISWKLLSIFCILILSTSPCTATRPGRMMMTTTKEVLPEIIPENMKHYQPRYQGLVSSKLPKGDNHPRPGPSKRHH</sequence>
<dbReference type="EMBL" id="LNRQ01000007">
    <property type="protein sequence ID" value="KZM86564.1"/>
    <property type="molecule type" value="Genomic_DNA"/>
</dbReference>
<dbReference type="AlphaFoldDB" id="A0A164SS78"/>
<evidence type="ECO:0000313" key="4">
    <source>
        <dbReference type="EMBL" id="WOH07752.1"/>
    </source>
</evidence>
<protein>
    <submittedName>
        <fullName evidence="3">Uncharacterized protein</fullName>
    </submittedName>
</protein>
<dbReference type="Gramene" id="KZM86564">
    <property type="protein sequence ID" value="KZM86564"/>
    <property type="gene ID" value="DCAR_023698"/>
</dbReference>
<reference evidence="3" key="1">
    <citation type="journal article" date="2016" name="Nat. Genet.">
        <title>A high-quality carrot genome assembly provides new insights into carotenoid accumulation and asterid genome evolution.</title>
        <authorList>
            <person name="Iorizzo M."/>
            <person name="Ellison S."/>
            <person name="Senalik D."/>
            <person name="Zeng P."/>
            <person name="Satapoomin P."/>
            <person name="Huang J."/>
            <person name="Bowman M."/>
            <person name="Iovene M."/>
            <person name="Sanseverino W."/>
            <person name="Cavagnaro P."/>
            <person name="Yildiz M."/>
            <person name="Macko-Podgorni A."/>
            <person name="Moranska E."/>
            <person name="Grzebelus E."/>
            <person name="Grzebelus D."/>
            <person name="Ashrafi H."/>
            <person name="Zheng Z."/>
            <person name="Cheng S."/>
            <person name="Spooner D."/>
            <person name="Van Deynze A."/>
            <person name="Simon P."/>
        </authorList>
    </citation>
    <scope>NUCLEOTIDE SEQUENCE [LARGE SCALE GENOMIC DNA]</scope>
    <source>
        <tissue evidence="3">Leaf</tissue>
    </source>
</reference>
<organism evidence="3">
    <name type="scientific">Daucus carota subsp. sativus</name>
    <name type="common">Carrot</name>
    <dbReference type="NCBI Taxonomy" id="79200"/>
    <lineage>
        <taxon>Eukaryota</taxon>
        <taxon>Viridiplantae</taxon>
        <taxon>Streptophyta</taxon>
        <taxon>Embryophyta</taxon>
        <taxon>Tracheophyta</taxon>
        <taxon>Spermatophyta</taxon>
        <taxon>Magnoliopsida</taxon>
        <taxon>eudicotyledons</taxon>
        <taxon>Gunneridae</taxon>
        <taxon>Pentapetalae</taxon>
        <taxon>asterids</taxon>
        <taxon>campanulids</taxon>
        <taxon>Apiales</taxon>
        <taxon>Apiaceae</taxon>
        <taxon>Apioideae</taxon>
        <taxon>Scandiceae</taxon>
        <taxon>Daucinae</taxon>
        <taxon>Daucus</taxon>
        <taxon>Daucus sect. Daucus</taxon>
    </lineage>
</organism>
<proteinExistence type="predicted"/>
<feature type="region of interest" description="Disordered" evidence="1">
    <location>
        <begin position="58"/>
        <end position="82"/>
    </location>
</feature>
<keyword evidence="5" id="KW-1185">Reference proteome</keyword>
<dbReference type="Proteomes" id="UP000077755">
    <property type="component" value="Chromosome 7"/>
</dbReference>
<evidence type="ECO:0000256" key="2">
    <source>
        <dbReference type="SAM" id="SignalP"/>
    </source>
</evidence>
<dbReference type="EMBL" id="CP093349">
    <property type="protein sequence ID" value="WOH07752.1"/>
    <property type="molecule type" value="Genomic_DNA"/>
</dbReference>
<evidence type="ECO:0000256" key="1">
    <source>
        <dbReference type="SAM" id="MobiDB-lite"/>
    </source>
</evidence>